<dbReference type="Proteomes" id="UP000299102">
    <property type="component" value="Unassembled WGS sequence"/>
</dbReference>
<organism evidence="1 2">
    <name type="scientific">Eumeta variegata</name>
    <name type="common">Bagworm moth</name>
    <name type="synonym">Eumeta japonica</name>
    <dbReference type="NCBI Taxonomy" id="151549"/>
    <lineage>
        <taxon>Eukaryota</taxon>
        <taxon>Metazoa</taxon>
        <taxon>Ecdysozoa</taxon>
        <taxon>Arthropoda</taxon>
        <taxon>Hexapoda</taxon>
        <taxon>Insecta</taxon>
        <taxon>Pterygota</taxon>
        <taxon>Neoptera</taxon>
        <taxon>Endopterygota</taxon>
        <taxon>Lepidoptera</taxon>
        <taxon>Glossata</taxon>
        <taxon>Ditrysia</taxon>
        <taxon>Tineoidea</taxon>
        <taxon>Psychidae</taxon>
        <taxon>Oiketicinae</taxon>
        <taxon>Eumeta</taxon>
    </lineage>
</organism>
<keyword evidence="2" id="KW-1185">Reference proteome</keyword>
<evidence type="ECO:0000313" key="1">
    <source>
        <dbReference type="EMBL" id="GBP23868.1"/>
    </source>
</evidence>
<name>A0A4C1UBY3_EUMVA</name>
<accession>A0A4C1UBY3</accession>
<sequence length="148" mass="17323">MRRVTFGSWVLIMEARAAAQRERALDDLQVLAIRLRLQLLKLLWFSDRDAVIVFYTFLFTTIFQRLRIEPRHSAKQGYHLAFERRRAGIFRWKNHARRPSRAGAKWAESVTGVILKIITLIVTVARCSEMKNCARARPGRRDADLRLC</sequence>
<gene>
    <name evidence="1" type="ORF">EVAR_86245_1</name>
</gene>
<evidence type="ECO:0000313" key="2">
    <source>
        <dbReference type="Proteomes" id="UP000299102"/>
    </source>
</evidence>
<proteinExistence type="predicted"/>
<reference evidence="1 2" key="1">
    <citation type="journal article" date="2019" name="Commun. Biol.">
        <title>The bagworm genome reveals a unique fibroin gene that provides high tensile strength.</title>
        <authorList>
            <person name="Kono N."/>
            <person name="Nakamura H."/>
            <person name="Ohtoshi R."/>
            <person name="Tomita M."/>
            <person name="Numata K."/>
            <person name="Arakawa K."/>
        </authorList>
    </citation>
    <scope>NUCLEOTIDE SEQUENCE [LARGE SCALE GENOMIC DNA]</scope>
</reference>
<dbReference type="EMBL" id="BGZK01000154">
    <property type="protein sequence ID" value="GBP23868.1"/>
    <property type="molecule type" value="Genomic_DNA"/>
</dbReference>
<protein>
    <submittedName>
        <fullName evidence="1">Uncharacterized protein</fullName>
    </submittedName>
</protein>
<comment type="caution">
    <text evidence="1">The sequence shown here is derived from an EMBL/GenBank/DDBJ whole genome shotgun (WGS) entry which is preliminary data.</text>
</comment>
<dbReference type="AlphaFoldDB" id="A0A4C1UBY3"/>